<keyword evidence="2" id="KW-1185">Reference proteome</keyword>
<dbReference type="HOGENOM" id="CLU_3204858_0_0_9"/>
<accession>U2M5G5</accession>
<evidence type="ECO:0000313" key="1">
    <source>
        <dbReference type="EMBL" id="ERJ96979.1"/>
    </source>
</evidence>
<dbReference type="EMBL" id="AWVF01000077">
    <property type="protein sequence ID" value="ERJ96979.1"/>
    <property type="molecule type" value="Genomic_DNA"/>
</dbReference>
<dbReference type="PATRIC" id="fig|411473.3.peg.513"/>
<gene>
    <name evidence="1" type="ORF">RUMCAL_00650</name>
</gene>
<name>U2M5G5_9FIRM</name>
<protein>
    <submittedName>
        <fullName evidence="1">Uncharacterized protein</fullName>
    </submittedName>
</protein>
<reference evidence="1 2" key="1">
    <citation type="submission" date="2013-07" db="EMBL/GenBank/DDBJ databases">
        <authorList>
            <person name="Weinstock G."/>
            <person name="Sodergren E."/>
            <person name="Wylie T."/>
            <person name="Fulton L."/>
            <person name="Fulton R."/>
            <person name="Fronick C."/>
            <person name="O'Laughlin M."/>
            <person name="Godfrey J."/>
            <person name="Miner T."/>
            <person name="Herter B."/>
            <person name="Appelbaum E."/>
            <person name="Cordes M."/>
            <person name="Lek S."/>
            <person name="Wollam A."/>
            <person name="Pepin K.H."/>
            <person name="Palsikar V.B."/>
            <person name="Mitreva M."/>
            <person name="Wilson R.K."/>
        </authorList>
    </citation>
    <scope>NUCLEOTIDE SEQUENCE [LARGE SCALE GENOMIC DNA]</scope>
    <source>
        <strain evidence="1 2">ATCC 27760</strain>
    </source>
</reference>
<evidence type="ECO:0000313" key="2">
    <source>
        <dbReference type="Proteomes" id="UP000016662"/>
    </source>
</evidence>
<dbReference type="Proteomes" id="UP000016662">
    <property type="component" value="Unassembled WGS sequence"/>
</dbReference>
<sequence length="45" mass="4891">MYLGSLEKGAGSRRLTEGFFCVTETLTKDFTEPLHQLANAASNKG</sequence>
<dbReference type="AlphaFoldDB" id="U2M5G5"/>
<organism evidence="1 2">
    <name type="scientific">Ruminococcus callidus ATCC 27760</name>
    <dbReference type="NCBI Taxonomy" id="411473"/>
    <lineage>
        <taxon>Bacteria</taxon>
        <taxon>Bacillati</taxon>
        <taxon>Bacillota</taxon>
        <taxon>Clostridia</taxon>
        <taxon>Eubacteriales</taxon>
        <taxon>Oscillospiraceae</taxon>
        <taxon>Ruminococcus</taxon>
    </lineage>
</organism>
<proteinExistence type="predicted"/>
<comment type="caution">
    <text evidence="1">The sequence shown here is derived from an EMBL/GenBank/DDBJ whole genome shotgun (WGS) entry which is preliminary data.</text>
</comment>